<evidence type="ECO:0000259" key="2">
    <source>
        <dbReference type="Pfam" id="PF03886"/>
    </source>
</evidence>
<dbReference type="Pfam" id="PF03886">
    <property type="entry name" value="ABC_trans_aux"/>
    <property type="match status" value="1"/>
</dbReference>
<dbReference type="Proteomes" id="UP000500767">
    <property type="component" value="Chromosome"/>
</dbReference>
<accession>A0A6M8HRH3</accession>
<name>A0A6M8HRH3_9PROT</name>
<feature type="domain" description="ABC-type transport auxiliary lipoprotein component" evidence="2">
    <location>
        <begin position="25"/>
        <end position="184"/>
    </location>
</feature>
<evidence type="ECO:0000256" key="1">
    <source>
        <dbReference type="SAM" id="SignalP"/>
    </source>
</evidence>
<dbReference type="KEGG" id="lck:HN018_13665"/>
<dbReference type="RefSeq" id="WP_171836671.1">
    <property type="nucleotide sequence ID" value="NZ_CP053708.1"/>
</dbReference>
<dbReference type="Gene3D" id="3.40.50.10610">
    <property type="entry name" value="ABC-type transport auxiliary lipoprotein component"/>
    <property type="match status" value="1"/>
</dbReference>
<dbReference type="InterPro" id="IPR005586">
    <property type="entry name" value="ABC_trans_aux"/>
</dbReference>
<gene>
    <name evidence="3" type="ORF">HN018_13665</name>
</gene>
<keyword evidence="1" id="KW-0732">Signal</keyword>
<dbReference type="PROSITE" id="PS51257">
    <property type="entry name" value="PROKAR_LIPOPROTEIN"/>
    <property type="match status" value="1"/>
</dbReference>
<evidence type="ECO:0000313" key="4">
    <source>
        <dbReference type="Proteomes" id="UP000500767"/>
    </source>
</evidence>
<dbReference type="SUPFAM" id="SSF159594">
    <property type="entry name" value="XCC0632-like"/>
    <property type="match status" value="1"/>
</dbReference>
<organism evidence="3 4">
    <name type="scientific">Lichenicola cladoniae</name>
    <dbReference type="NCBI Taxonomy" id="1484109"/>
    <lineage>
        <taxon>Bacteria</taxon>
        <taxon>Pseudomonadati</taxon>
        <taxon>Pseudomonadota</taxon>
        <taxon>Alphaproteobacteria</taxon>
        <taxon>Acetobacterales</taxon>
        <taxon>Acetobacteraceae</taxon>
        <taxon>Lichenicola</taxon>
    </lineage>
</organism>
<dbReference type="AlphaFoldDB" id="A0A6M8HRH3"/>
<reference evidence="3 4" key="1">
    <citation type="journal article" date="2014" name="World J. Microbiol. Biotechnol.">
        <title>Biodiversity and physiological characteristics of Antarctic and Arctic lichens-associated bacteria.</title>
        <authorList>
            <person name="Lee Y.M."/>
            <person name="Kim E.H."/>
            <person name="Lee H.K."/>
            <person name="Hong S.G."/>
        </authorList>
    </citation>
    <scope>NUCLEOTIDE SEQUENCE [LARGE SCALE GENOMIC DNA]</scope>
    <source>
        <strain evidence="3 4">PAMC 26569</strain>
    </source>
</reference>
<feature type="chain" id="PRO_5026694182" evidence="1">
    <location>
        <begin position="19"/>
        <end position="188"/>
    </location>
</feature>
<protein>
    <submittedName>
        <fullName evidence="3">Membrane integrity-associated transporter subunit PqiC</fullName>
    </submittedName>
</protein>
<keyword evidence="4" id="KW-1185">Reference proteome</keyword>
<feature type="signal peptide" evidence="1">
    <location>
        <begin position="1"/>
        <end position="18"/>
    </location>
</feature>
<proteinExistence type="predicted"/>
<evidence type="ECO:0000313" key="3">
    <source>
        <dbReference type="EMBL" id="QKE90948.1"/>
    </source>
</evidence>
<dbReference type="EMBL" id="CP053708">
    <property type="protein sequence ID" value="QKE90948.1"/>
    <property type="molecule type" value="Genomic_DNA"/>
</dbReference>
<sequence length="188" mass="20077">MKPTVSLLLASLALAGCAAPGLRTYVLTGPEFATARPAVEALSTTIIEVRPVLLPDHLDSRDILRRVGANELVASHNGRWGDRLSVGIRLAIAADLQARLPQDSIVTTSPIQPDFRRLNLTITSFELDQAGTLAVDASWSIETTRPPAILARRRARIVVTGVAMDDRAQVAAMSGLLDRLASVITPGL</sequence>